<dbReference type="AlphaFoldDB" id="A0A7I8V4X1"/>
<organism evidence="2 3">
    <name type="scientific">Dimorphilus gyrociliatus</name>
    <dbReference type="NCBI Taxonomy" id="2664684"/>
    <lineage>
        <taxon>Eukaryota</taxon>
        <taxon>Metazoa</taxon>
        <taxon>Spiralia</taxon>
        <taxon>Lophotrochozoa</taxon>
        <taxon>Annelida</taxon>
        <taxon>Polychaeta</taxon>
        <taxon>Polychaeta incertae sedis</taxon>
        <taxon>Dinophilidae</taxon>
        <taxon>Dimorphilus</taxon>
    </lineage>
</organism>
<sequence>MASLLPKNGEIFSYSATAPSPSKDYCQLVVTVNEFIFRTWRISLRNDSHIHPKEERDTHEDFLYDDRMQSEILRVLGKSVLNYAKAVARGQIDYLPRLPEKILLKIFNYLELEDIDNLTKTNRFFDSICNLEDTWKNLFQRHTEAISPDIESLASKLGWKKIFFTNKLQLQLLLRRQRDDTLNQADEKQANKSTKLETVSENTVDFHPSYEQSTLITTNKRGLSHDESIEIDNTENNEKTDNLTDSQIDIRSMTETPNTDINIDNIQRDILSPSGIVID</sequence>
<evidence type="ECO:0000259" key="1">
    <source>
        <dbReference type="PROSITE" id="PS50181"/>
    </source>
</evidence>
<reference evidence="2 3" key="1">
    <citation type="submission" date="2020-08" db="EMBL/GenBank/DDBJ databases">
        <authorList>
            <person name="Hejnol A."/>
        </authorList>
    </citation>
    <scope>NUCLEOTIDE SEQUENCE [LARGE SCALE GENOMIC DNA]</scope>
</reference>
<dbReference type="OrthoDB" id="3219396at2759"/>
<protein>
    <submittedName>
        <fullName evidence="2">DgyrCDS529</fullName>
    </submittedName>
</protein>
<dbReference type="EMBL" id="CAJFCJ010000001">
    <property type="protein sequence ID" value="CAD5111196.1"/>
    <property type="molecule type" value="Genomic_DNA"/>
</dbReference>
<comment type="caution">
    <text evidence="2">The sequence shown here is derived from an EMBL/GenBank/DDBJ whole genome shotgun (WGS) entry which is preliminary data.</text>
</comment>
<dbReference type="InterPro" id="IPR001810">
    <property type="entry name" value="F-box_dom"/>
</dbReference>
<dbReference type="PROSITE" id="PS50181">
    <property type="entry name" value="FBOX"/>
    <property type="match status" value="1"/>
</dbReference>
<accession>A0A7I8V4X1</accession>
<evidence type="ECO:0000313" key="2">
    <source>
        <dbReference type="EMBL" id="CAD5111196.1"/>
    </source>
</evidence>
<gene>
    <name evidence="2" type="ORF">DGYR_LOCUS520</name>
</gene>
<dbReference type="Proteomes" id="UP000549394">
    <property type="component" value="Unassembled WGS sequence"/>
</dbReference>
<dbReference type="Pfam" id="PF12937">
    <property type="entry name" value="F-box-like"/>
    <property type="match status" value="1"/>
</dbReference>
<dbReference type="InterPro" id="IPR036047">
    <property type="entry name" value="F-box-like_dom_sf"/>
</dbReference>
<proteinExistence type="predicted"/>
<evidence type="ECO:0000313" key="3">
    <source>
        <dbReference type="Proteomes" id="UP000549394"/>
    </source>
</evidence>
<name>A0A7I8V4X1_9ANNE</name>
<dbReference type="Gene3D" id="1.20.1280.50">
    <property type="match status" value="1"/>
</dbReference>
<dbReference type="SUPFAM" id="SSF81383">
    <property type="entry name" value="F-box domain"/>
    <property type="match status" value="1"/>
</dbReference>
<dbReference type="SMART" id="SM00256">
    <property type="entry name" value="FBOX"/>
    <property type="match status" value="1"/>
</dbReference>
<feature type="domain" description="F-box" evidence="1">
    <location>
        <begin position="92"/>
        <end position="138"/>
    </location>
</feature>
<keyword evidence="3" id="KW-1185">Reference proteome</keyword>